<sequence>MSGELEDLTRHINDKISSIRRVLELRSLAQDAEKRKILLKVGQDVLEINGLLDQLEKHIGQQRYMLACLKELDEFFLEDVRDGRHLKDNTPAYMPRKSQPVTNGLAPAQSKTSEIQVAPEKDQPRKNTHNPTREMEYITVQEFDGIPPYMRGRVTHGQLNAVVQGINAAVTGKYSILQQSAKALSSASRKLHQRFKDEETKDTKGHFFVVEADIKEFTQLKVDKRFQGLQPSGLRGFHLGPRGWPENASNVPIWMSGQVIILSA</sequence>
<dbReference type="GO" id="GO:0005876">
    <property type="term" value="C:spindle microtubule"/>
    <property type="evidence" value="ECO:0007669"/>
    <property type="project" value="TreeGrafter"/>
</dbReference>
<reference evidence="5" key="1">
    <citation type="submission" date="2025-08" db="UniProtKB">
        <authorList>
            <consortium name="Ensembl"/>
        </authorList>
    </citation>
    <scope>IDENTIFICATION</scope>
</reference>
<keyword evidence="6" id="KW-1185">Reference proteome</keyword>
<dbReference type="GO" id="GO:0072686">
    <property type="term" value="C:mitotic spindle"/>
    <property type="evidence" value="ECO:0007669"/>
    <property type="project" value="TreeGrafter"/>
</dbReference>
<proteinExistence type="inferred from homology"/>
<dbReference type="GO" id="GO:0007059">
    <property type="term" value="P:chromosome segregation"/>
    <property type="evidence" value="ECO:0007669"/>
    <property type="project" value="InterPro"/>
</dbReference>
<dbReference type="Proteomes" id="UP000261540">
    <property type="component" value="Unplaced"/>
</dbReference>
<evidence type="ECO:0000313" key="6">
    <source>
        <dbReference type="Proteomes" id="UP000261540"/>
    </source>
</evidence>
<evidence type="ECO:0000256" key="2">
    <source>
        <dbReference type="ARBA" id="ARBA00047182"/>
    </source>
</evidence>
<dbReference type="PANTHER" id="PTHR28573">
    <property type="entry name" value="SPINDLE AND KINETOCHORE-ASSOCIATED PROTEIN 1"/>
    <property type="match status" value="1"/>
</dbReference>
<dbReference type="GO" id="GO:0031110">
    <property type="term" value="P:regulation of microtubule polymerization or depolymerization"/>
    <property type="evidence" value="ECO:0007669"/>
    <property type="project" value="TreeGrafter"/>
</dbReference>
<organism evidence="5 6">
    <name type="scientific">Paramormyrops kingsleyae</name>
    <dbReference type="NCBI Taxonomy" id="1676925"/>
    <lineage>
        <taxon>Eukaryota</taxon>
        <taxon>Metazoa</taxon>
        <taxon>Chordata</taxon>
        <taxon>Craniata</taxon>
        <taxon>Vertebrata</taxon>
        <taxon>Euteleostomi</taxon>
        <taxon>Actinopterygii</taxon>
        <taxon>Neopterygii</taxon>
        <taxon>Teleostei</taxon>
        <taxon>Osteoglossocephala</taxon>
        <taxon>Osteoglossomorpha</taxon>
        <taxon>Osteoglossiformes</taxon>
        <taxon>Mormyridae</taxon>
        <taxon>Paramormyrops</taxon>
    </lineage>
</organism>
<evidence type="ECO:0000256" key="4">
    <source>
        <dbReference type="SAM" id="MobiDB-lite"/>
    </source>
</evidence>
<name>A0A3B3QLL3_9TELE</name>
<dbReference type="GO" id="GO:0000278">
    <property type="term" value="P:mitotic cell cycle"/>
    <property type="evidence" value="ECO:0007669"/>
    <property type="project" value="TreeGrafter"/>
</dbReference>
<dbReference type="GO" id="GO:0051301">
    <property type="term" value="P:cell division"/>
    <property type="evidence" value="ECO:0007669"/>
    <property type="project" value="InterPro"/>
</dbReference>
<evidence type="ECO:0000256" key="1">
    <source>
        <dbReference type="ARBA" id="ARBA00006836"/>
    </source>
</evidence>
<dbReference type="Ensembl" id="ENSPKIT00000030770.1">
    <property type="protein sequence ID" value="ENSPKIP00000006739.1"/>
    <property type="gene ID" value="ENSPKIG00000022897.1"/>
</dbReference>
<dbReference type="AlphaFoldDB" id="A0A3B3QLL3"/>
<reference evidence="5" key="2">
    <citation type="submission" date="2025-09" db="UniProtKB">
        <authorList>
            <consortium name="Ensembl"/>
        </authorList>
    </citation>
    <scope>IDENTIFICATION</scope>
</reference>
<evidence type="ECO:0000313" key="5">
    <source>
        <dbReference type="Ensembl" id="ENSPKIP00000006739.1"/>
    </source>
</evidence>
<protein>
    <recommendedName>
        <fullName evidence="2">SKA complex subunit 1</fullName>
    </recommendedName>
    <alternativeName>
        <fullName evidence="3">Spindle and kinetochore-associated protein 1</fullName>
    </alternativeName>
</protein>
<dbReference type="Pfam" id="PF07160">
    <property type="entry name" value="SKA1"/>
    <property type="match status" value="1"/>
</dbReference>
<dbReference type="GeneTree" id="ENSGT00940000166216"/>
<evidence type="ECO:0000256" key="3">
    <source>
        <dbReference type="ARBA" id="ARBA00047202"/>
    </source>
</evidence>
<feature type="region of interest" description="Disordered" evidence="4">
    <location>
        <begin position="87"/>
        <end position="130"/>
    </location>
</feature>
<dbReference type="InterPro" id="IPR042031">
    <property type="entry name" value="SKA1_MBD_sf"/>
</dbReference>
<dbReference type="Gene3D" id="1.10.10.1890">
    <property type="entry name" value="Ska1 microtubule binding domain-like"/>
    <property type="match status" value="1"/>
</dbReference>
<dbReference type="InterPro" id="IPR009829">
    <property type="entry name" value="SKA1"/>
</dbReference>
<dbReference type="Gene3D" id="6.10.250.1370">
    <property type="match status" value="1"/>
</dbReference>
<feature type="compositionally biased region" description="Basic and acidic residues" evidence="4">
    <location>
        <begin position="119"/>
        <end position="130"/>
    </location>
</feature>
<dbReference type="PANTHER" id="PTHR28573:SF1">
    <property type="entry name" value="SPINDLE AND KINETOCHORE-ASSOCIATED PROTEIN 1"/>
    <property type="match status" value="1"/>
</dbReference>
<accession>A0A3B3QLL3</accession>
<dbReference type="GO" id="GO:0008017">
    <property type="term" value="F:microtubule binding"/>
    <property type="evidence" value="ECO:0007669"/>
    <property type="project" value="InterPro"/>
</dbReference>
<dbReference type="GO" id="GO:0000940">
    <property type="term" value="C:outer kinetochore"/>
    <property type="evidence" value="ECO:0007669"/>
    <property type="project" value="TreeGrafter"/>
</dbReference>
<dbReference type="STRING" id="1676925.ENSPKIP00000006739"/>
<comment type="similarity">
    <text evidence="1">Belongs to the SKA1 family.</text>
</comment>